<feature type="transmembrane region" description="Helical" evidence="2">
    <location>
        <begin position="124"/>
        <end position="145"/>
    </location>
</feature>
<feature type="region of interest" description="Disordered" evidence="1">
    <location>
        <begin position="1"/>
        <end position="23"/>
    </location>
</feature>
<accession>A0ABR9ZLH8</accession>
<dbReference type="RefSeq" id="WP_194556270.1">
    <property type="nucleotide sequence ID" value="NZ_JADKMY010000001.1"/>
</dbReference>
<keyword evidence="2" id="KW-0472">Membrane</keyword>
<evidence type="ECO:0000256" key="1">
    <source>
        <dbReference type="SAM" id="MobiDB-lite"/>
    </source>
</evidence>
<protein>
    <submittedName>
        <fullName evidence="3">Uncharacterized protein</fullName>
    </submittedName>
</protein>
<keyword evidence="4" id="KW-1185">Reference proteome</keyword>
<keyword evidence="2" id="KW-0812">Transmembrane</keyword>
<dbReference type="EMBL" id="JADKMY010000001">
    <property type="protein sequence ID" value="MBF4553467.1"/>
    <property type="molecule type" value="Genomic_DNA"/>
</dbReference>
<keyword evidence="2" id="KW-1133">Transmembrane helix</keyword>
<feature type="compositionally biased region" description="Polar residues" evidence="1">
    <location>
        <begin position="8"/>
        <end position="17"/>
    </location>
</feature>
<feature type="region of interest" description="Disordered" evidence="1">
    <location>
        <begin position="195"/>
        <end position="237"/>
    </location>
</feature>
<feature type="transmembrane region" description="Helical" evidence="2">
    <location>
        <begin position="157"/>
        <end position="179"/>
    </location>
</feature>
<feature type="compositionally biased region" description="Basic residues" evidence="1">
    <location>
        <begin position="228"/>
        <end position="237"/>
    </location>
</feature>
<organism evidence="3 4">
    <name type="scientific">Corynebacterium suicordis DSM 45110</name>
    <dbReference type="NCBI Taxonomy" id="1121369"/>
    <lineage>
        <taxon>Bacteria</taxon>
        <taxon>Bacillati</taxon>
        <taxon>Actinomycetota</taxon>
        <taxon>Actinomycetes</taxon>
        <taxon>Mycobacteriales</taxon>
        <taxon>Corynebacteriaceae</taxon>
        <taxon>Corynebacterium</taxon>
    </lineage>
</organism>
<gene>
    <name evidence="3" type="ORF">IRY30_05140</name>
</gene>
<evidence type="ECO:0000313" key="3">
    <source>
        <dbReference type="EMBL" id="MBF4553467.1"/>
    </source>
</evidence>
<reference evidence="3 4" key="1">
    <citation type="submission" date="2020-10" db="EMBL/GenBank/DDBJ databases">
        <title>Novel species in genus Corynebacterium.</title>
        <authorList>
            <person name="Zhang G."/>
        </authorList>
    </citation>
    <scope>NUCLEOTIDE SEQUENCE [LARGE SCALE GENOMIC DNA]</scope>
    <source>
        <strain evidence="3 4">DSM 45110</strain>
    </source>
</reference>
<sequence>MPKKNKAQSRPASSTAPRKTREEKIAEQIEKSGGSIAKAERSAGKEVDYGVGLIPMALGMFAVLMSFFLPHAGEVFGYDVLLNTPKAESFDTTMPERIYTILALTGGVLLPIGTILSRSWLVAWFNWAFAGVGWWYSIFAIWMGQTRPVTSAGQPPSFGLVIGAVGMTIMFLTMTVVLFRRNALQKALASARREEAHSNEESRMAQQRLRTGLLDRTSEEEIVDDRRARARARREKN</sequence>
<feature type="transmembrane region" description="Helical" evidence="2">
    <location>
        <begin position="47"/>
        <end position="69"/>
    </location>
</feature>
<feature type="transmembrane region" description="Helical" evidence="2">
    <location>
        <begin position="98"/>
        <end position="117"/>
    </location>
</feature>
<proteinExistence type="predicted"/>
<comment type="caution">
    <text evidence="3">The sequence shown here is derived from an EMBL/GenBank/DDBJ whole genome shotgun (WGS) entry which is preliminary data.</text>
</comment>
<evidence type="ECO:0000313" key="4">
    <source>
        <dbReference type="Proteomes" id="UP000635902"/>
    </source>
</evidence>
<evidence type="ECO:0000256" key="2">
    <source>
        <dbReference type="SAM" id="Phobius"/>
    </source>
</evidence>
<feature type="compositionally biased region" description="Basic and acidic residues" evidence="1">
    <location>
        <begin position="216"/>
        <end position="227"/>
    </location>
</feature>
<name>A0ABR9ZLH8_9CORY</name>
<dbReference type="Proteomes" id="UP000635902">
    <property type="component" value="Unassembled WGS sequence"/>
</dbReference>